<dbReference type="InterPro" id="IPR013748">
    <property type="entry name" value="Rep_factorC_C"/>
</dbReference>
<dbReference type="Proteomes" id="UP000245884">
    <property type="component" value="Unassembled WGS sequence"/>
</dbReference>
<dbReference type="PANTHER" id="PTHR11669:SF9">
    <property type="entry name" value="REPLICATION FACTOR C SUBUNIT 5"/>
    <property type="match status" value="1"/>
</dbReference>
<dbReference type="PANTHER" id="PTHR11669">
    <property type="entry name" value="REPLICATION FACTOR C / DNA POLYMERASE III GAMMA-TAU SUBUNIT"/>
    <property type="match status" value="1"/>
</dbReference>
<evidence type="ECO:0000256" key="5">
    <source>
        <dbReference type="ARBA" id="ARBA00022840"/>
    </source>
</evidence>
<dbReference type="FunFam" id="1.20.272.10:FF:000004">
    <property type="entry name" value="Replication factor C subunit 5"/>
    <property type="match status" value="1"/>
</dbReference>
<dbReference type="GO" id="GO:0031391">
    <property type="term" value="C:Elg1 RFC-like complex"/>
    <property type="evidence" value="ECO:0007669"/>
    <property type="project" value="TreeGrafter"/>
</dbReference>
<reference evidence="10 11" key="1">
    <citation type="journal article" date="2018" name="Mol. Biol. Evol.">
        <title>Broad Genomic Sampling Reveals a Smut Pathogenic Ancestry of the Fungal Clade Ustilaginomycotina.</title>
        <authorList>
            <person name="Kijpornyongpan T."/>
            <person name="Mondo S.J."/>
            <person name="Barry K."/>
            <person name="Sandor L."/>
            <person name="Lee J."/>
            <person name="Lipzen A."/>
            <person name="Pangilinan J."/>
            <person name="LaButti K."/>
            <person name="Hainaut M."/>
            <person name="Henrissat B."/>
            <person name="Grigoriev I.V."/>
            <person name="Spatafora J.W."/>
            <person name="Aime M.C."/>
        </authorList>
    </citation>
    <scope>NUCLEOTIDE SEQUENCE [LARGE SCALE GENOMIC DNA]</scope>
    <source>
        <strain evidence="10 11">MCA 5214</strain>
    </source>
</reference>
<dbReference type="InterPro" id="IPR047854">
    <property type="entry name" value="RFC_lid"/>
</dbReference>
<dbReference type="InterPro" id="IPR003959">
    <property type="entry name" value="ATPase_AAA_core"/>
</dbReference>
<name>A0A316UV94_9BASI</name>
<feature type="region of interest" description="Disordered" evidence="8">
    <location>
        <begin position="1"/>
        <end position="24"/>
    </location>
</feature>
<evidence type="ECO:0000313" key="11">
    <source>
        <dbReference type="Proteomes" id="UP000245884"/>
    </source>
</evidence>
<evidence type="ECO:0000256" key="4">
    <source>
        <dbReference type="ARBA" id="ARBA00022741"/>
    </source>
</evidence>
<dbReference type="Gene3D" id="1.20.272.10">
    <property type="match status" value="1"/>
</dbReference>
<dbReference type="FunFam" id="3.40.50.300:FF:000129">
    <property type="entry name" value="Replication factor C subunit 5"/>
    <property type="match status" value="1"/>
</dbReference>
<dbReference type="GO" id="GO:0006271">
    <property type="term" value="P:DNA strand elongation involved in DNA replication"/>
    <property type="evidence" value="ECO:0007669"/>
    <property type="project" value="UniProtKB-ARBA"/>
</dbReference>
<keyword evidence="11" id="KW-1185">Reference proteome</keyword>
<dbReference type="Pfam" id="PF00004">
    <property type="entry name" value="AAA"/>
    <property type="match status" value="1"/>
</dbReference>
<dbReference type="InterPro" id="IPR027417">
    <property type="entry name" value="P-loop_NTPase"/>
</dbReference>
<evidence type="ECO:0000256" key="3">
    <source>
        <dbReference type="ARBA" id="ARBA00022705"/>
    </source>
</evidence>
<dbReference type="GO" id="GO:0031390">
    <property type="term" value="C:Ctf18 RFC-like complex"/>
    <property type="evidence" value="ECO:0007669"/>
    <property type="project" value="TreeGrafter"/>
</dbReference>
<dbReference type="GO" id="GO:0006281">
    <property type="term" value="P:DNA repair"/>
    <property type="evidence" value="ECO:0007669"/>
    <property type="project" value="TreeGrafter"/>
</dbReference>
<dbReference type="SUPFAM" id="SSF52540">
    <property type="entry name" value="P-loop containing nucleoside triphosphate hydrolases"/>
    <property type="match status" value="1"/>
</dbReference>
<evidence type="ECO:0000259" key="9">
    <source>
        <dbReference type="SMART" id="SM00382"/>
    </source>
</evidence>
<evidence type="ECO:0000256" key="7">
    <source>
        <dbReference type="ARBA" id="ARBA00070184"/>
    </source>
</evidence>
<dbReference type="SMART" id="SM00382">
    <property type="entry name" value="AAA"/>
    <property type="match status" value="1"/>
</dbReference>
<dbReference type="GeneID" id="37027405"/>
<keyword evidence="5" id="KW-0067">ATP-binding</keyword>
<sequence length="379" mass="41200">MSNGDTEMADANAVSSSSKGKGKGKASDIAVAQANAAGDEDLLPWVEKYRPVTLDDLVSHRDITTTVESFIEKNRLPHLLFYGPPGTGKTSTILAMARKIYGDNWRNNVLELNASDERGIEVVREQVKSFASTRNVFSGNAGGGPGFKLIVLDEADAMTAAAQGALRRVIEQYTRNVRFCIICNYVNKIIQAIQSRCTRFRFNPLELDQVEERLDHVIENEGAHITQDGKEALLKLSKGDMRRALNVLQACHAAYPSIDSTAVYNCTGSPHPDDIRAMVQSMMNDEFTTAYNTVSALKAQKGMALADMVSGIYEFLDEVKVGREARVYLLDQLGGIEHRLSTGGAEKVQLTALLGAVKMSLELAAKAQGQAKAKGNGAK</sequence>
<dbReference type="InterPro" id="IPR003593">
    <property type="entry name" value="AAA+_ATPase"/>
</dbReference>
<dbReference type="Gene3D" id="3.40.50.300">
    <property type="entry name" value="P-loop containing nucleotide triphosphate hydrolases"/>
    <property type="match status" value="1"/>
</dbReference>
<dbReference type="STRING" id="1569628.A0A316UV94"/>
<dbReference type="GO" id="GO:0005524">
    <property type="term" value="F:ATP binding"/>
    <property type="evidence" value="ECO:0007669"/>
    <property type="project" value="UniProtKB-KW"/>
</dbReference>
<dbReference type="NCBIfam" id="NF001679">
    <property type="entry name" value="PRK00440.1"/>
    <property type="match status" value="1"/>
</dbReference>
<dbReference type="GO" id="GO:0003689">
    <property type="term" value="F:DNA clamp loader activity"/>
    <property type="evidence" value="ECO:0007669"/>
    <property type="project" value="TreeGrafter"/>
</dbReference>
<dbReference type="CDD" id="cd00009">
    <property type="entry name" value="AAA"/>
    <property type="match status" value="1"/>
</dbReference>
<comment type="subcellular location">
    <subcellularLocation>
        <location evidence="1">Nucleus</location>
    </subcellularLocation>
</comment>
<comment type="similarity">
    <text evidence="2">Belongs to the activator 1 small subunits family.</text>
</comment>
<protein>
    <recommendedName>
        <fullName evidence="7">Replication factor C subunit 3</fullName>
    </recommendedName>
</protein>
<dbReference type="EMBL" id="KZ819664">
    <property type="protein sequence ID" value="PWN28708.1"/>
    <property type="molecule type" value="Genomic_DNA"/>
</dbReference>
<dbReference type="InterPro" id="IPR050238">
    <property type="entry name" value="DNA_Rep/Repair_Clamp_Loader"/>
</dbReference>
<organism evidence="10 11">
    <name type="scientific">Jaminaea rosea</name>
    <dbReference type="NCBI Taxonomy" id="1569628"/>
    <lineage>
        <taxon>Eukaryota</taxon>
        <taxon>Fungi</taxon>
        <taxon>Dikarya</taxon>
        <taxon>Basidiomycota</taxon>
        <taxon>Ustilaginomycotina</taxon>
        <taxon>Exobasidiomycetes</taxon>
        <taxon>Microstromatales</taxon>
        <taxon>Microstromatales incertae sedis</taxon>
        <taxon>Jaminaea</taxon>
    </lineage>
</organism>
<evidence type="ECO:0000256" key="2">
    <source>
        <dbReference type="ARBA" id="ARBA00005378"/>
    </source>
</evidence>
<dbReference type="GO" id="GO:0005663">
    <property type="term" value="C:DNA replication factor C complex"/>
    <property type="evidence" value="ECO:0007669"/>
    <property type="project" value="TreeGrafter"/>
</dbReference>
<evidence type="ECO:0000256" key="8">
    <source>
        <dbReference type="SAM" id="MobiDB-lite"/>
    </source>
</evidence>
<accession>A0A316UV94</accession>
<evidence type="ECO:0000256" key="1">
    <source>
        <dbReference type="ARBA" id="ARBA00004123"/>
    </source>
</evidence>
<dbReference type="Gene3D" id="1.10.8.60">
    <property type="match status" value="1"/>
</dbReference>
<dbReference type="CDD" id="cd18140">
    <property type="entry name" value="HLD_clamp_RFC"/>
    <property type="match status" value="1"/>
</dbReference>
<keyword evidence="3" id="KW-0235">DNA replication</keyword>
<dbReference type="GO" id="GO:0003677">
    <property type="term" value="F:DNA binding"/>
    <property type="evidence" value="ECO:0007669"/>
    <property type="project" value="InterPro"/>
</dbReference>
<dbReference type="GO" id="GO:0016887">
    <property type="term" value="F:ATP hydrolysis activity"/>
    <property type="evidence" value="ECO:0007669"/>
    <property type="project" value="InterPro"/>
</dbReference>
<dbReference type="RefSeq" id="XP_025363320.1">
    <property type="nucleotide sequence ID" value="XM_025505582.1"/>
</dbReference>
<dbReference type="AlphaFoldDB" id="A0A316UV94"/>
<dbReference type="InterPro" id="IPR008921">
    <property type="entry name" value="DNA_pol3_clamp-load_cplx_C"/>
</dbReference>
<gene>
    <name evidence="10" type="ORF">BDZ90DRAFT_230731</name>
</gene>
<feature type="domain" description="AAA+ ATPase" evidence="9">
    <location>
        <begin position="75"/>
        <end position="208"/>
    </location>
</feature>
<dbReference type="SUPFAM" id="SSF48019">
    <property type="entry name" value="post-AAA+ oligomerization domain-like"/>
    <property type="match status" value="1"/>
</dbReference>
<dbReference type="Pfam" id="PF08542">
    <property type="entry name" value="Rep_fac_C"/>
    <property type="match status" value="1"/>
</dbReference>
<dbReference type="GO" id="GO:0031389">
    <property type="term" value="C:Rad17 RFC-like complex"/>
    <property type="evidence" value="ECO:0007669"/>
    <property type="project" value="TreeGrafter"/>
</dbReference>
<dbReference type="OrthoDB" id="4199794at2759"/>
<keyword evidence="4" id="KW-0547">Nucleotide-binding</keyword>
<proteinExistence type="inferred from homology"/>
<keyword evidence="6" id="KW-0539">Nucleus</keyword>
<evidence type="ECO:0000313" key="10">
    <source>
        <dbReference type="EMBL" id="PWN28708.1"/>
    </source>
</evidence>
<evidence type="ECO:0000256" key="6">
    <source>
        <dbReference type="ARBA" id="ARBA00023242"/>
    </source>
</evidence>
<dbReference type="FunFam" id="1.10.8.60:FF:000028">
    <property type="entry name" value="Replication factor C subunit 5"/>
    <property type="match status" value="1"/>
</dbReference>